<feature type="compositionally biased region" description="Polar residues" evidence="1">
    <location>
        <begin position="56"/>
        <end position="66"/>
    </location>
</feature>
<dbReference type="EMBL" id="JANPWB010000016">
    <property type="protein sequence ID" value="KAJ1080483.1"/>
    <property type="molecule type" value="Genomic_DNA"/>
</dbReference>
<dbReference type="Proteomes" id="UP001066276">
    <property type="component" value="Chromosome 12"/>
</dbReference>
<feature type="compositionally biased region" description="Low complexity" evidence="1">
    <location>
        <begin position="67"/>
        <end position="80"/>
    </location>
</feature>
<gene>
    <name evidence="2" type="ORF">NDU88_000682</name>
</gene>
<evidence type="ECO:0000313" key="3">
    <source>
        <dbReference type="Proteomes" id="UP001066276"/>
    </source>
</evidence>
<reference evidence="2" key="1">
    <citation type="journal article" date="2022" name="bioRxiv">
        <title>Sequencing and chromosome-scale assembly of the giantPleurodeles waltlgenome.</title>
        <authorList>
            <person name="Brown T."/>
            <person name="Elewa A."/>
            <person name="Iarovenko S."/>
            <person name="Subramanian E."/>
            <person name="Araus A.J."/>
            <person name="Petzold A."/>
            <person name="Susuki M."/>
            <person name="Suzuki K.-i.T."/>
            <person name="Hayashi T."/>
            <person name="Toyoda A."/>
            <person name="Oliveira C."/>
            <person name="Osipova E."/>
            <person name="Leigh N.D."/>
            <person name="Simon A."/>
            <person name="Yun M.H."/>
        </authorList>
    </citation>
    <scope>NUCLEOTIDE SEQUENCE</scope>
    <source>
        <strain evidence="2">20211129_DDA</strain>
        <tissue evidence="2">Liver</tissue>
    </source>
</reference>
<name>A0AAV7KNZ8_PLEWA</name>
<organism evidence="2 3">
    <name type="scientific">Pleurodeles waltl</name>
    <name type="common">Iberian ribbed newt</name>
    <dbReference type="NCBI Taxonomy" id="8319"/>
    <lineage>
        <taxon>Eukaryota</taxon>
        <taxon>Metazoa</taxon>
        <taxon>Chordata</taxon>
        <taxon>Craniata</taxon>
        <taxon>Vertebrata</taxon>
        <taxon>Euteleostomi</taxon>
        <taxon>Amphibia</taxon>
        <taxon>Batrachia</taxon>
        <taxon>Caudata</taxon>
        <taxon>Salamandroidea</taxon>
        <taxon>Salamandridae</taxon>
        <taxon>Pleurodelinae</taxon>
        <taxon>Pleurodeles</taxon>
    </lineage>
</organism>
<dbReference type="AlphaFoldDB" id="A0AAV7KNZ8"/>
<feature type="region of interest" description="Disordered" evidence="1">
    <location>
        <begin position="33"/>
        <end position="93"/>
    </location>
</feature>
<comment type="caution">
    <text evidence="2">The sequence shown here is derived from an EMBL/GenBank/DDBJ whole genome shotgun (WGS) entry which is preliminary data.</text>
</comment>
<evidence type="ECO:0000313" key="2">
    <source>
        <dbReference type="EMBL" id="KAJ1080483.1"/>
    </source>
</evidence>
<evidence type="ECO:0000256" key="1">
    <source>
        <dbReference type="SAM" id="MobiDB-lite"/>
    </source>
</evidence>
<keyword evidence="3" id="KW-1185">Reference proteome</keyword>
<protein>
    <submittedName>
        <fullName evidence="2">Uncharacterized protein</fullName>
    </submittedName>
</protein>
<proteinExistence type="predicted"/>
<accession>A0AAV7KNZ8</accession>
<feature type="compositionally biased region" description="Polar residues" evidence="1">
    <location>
        <begin position="33"/>
        <end position="45"/>
    </location>
</feature>
<sequence>MGFRSALSKARHLTGPVGVDFLKRASSLTTCAAPSLETGSANMSPSRDDAQPGPPSTGTTQGRSTSALAAEQRRQGAAQERTARQSGTWSCDS</sequence>